<name>A0ABX0MIH4_9BURK</name>
<comment type="caution">
    <text evidence="7">The sequence shown here is derived from an EMBL/GenBank/DDBJ whole genome shotgun (WGS) entry which is preliminary data.</text>
</comment>
<protein>
    <submittedName>
        <fullName evidence="7">DUF4224 domain-containing protein</fullName>
    </submittedName>
</protein>
<evidence type="ECO:0000256" key="2">
    <source>
        <dbReference type="ARBA" id="ARBA00023125"/>
    </source>
</evidence>
<evidence type="ECO:0000256" key="3">
    <source>
        <dbReference type="ARBA" id="ARBA00023172"/>
    </source>
</evidence>
<feature type="domain" description="Core-binding (CB)" evidence="6">
    <location>
        <begin position="131"/>
        <end position="209"/>
    </location>
</feature>
<dbReference type="Proteomes" id="UP000610594">
    <property type="component" value="Unassembled WGS sequence"/>
</dbReference>
<evidence type="ECO:0000313" key="8">
    <source>
        <dbReference type="Proteomes" id="UP000610594"/>
    </source>
</evidence>
<dbReference type="Gene3D" id="1.10.150.130">
    <property type="match status" value="1"/>
</dbReference>
<gene>
    <name evidence="7" type="ORF">F1735_09785</name>
</gene>
<dbReference type="RefSeq" id="WP_187364206.1">
    <property type="nucleotide sequence ID" value="NZ_WHJF01000020.1"/>
</dbReference>
<evidence type="ECO:0000259" key="6">
    <source>
        <dbReference type="PROSITE" id="PS51900"/>
    </source>
</evidence>
<dbReference type="Gene3D" id="1.10.443.10">
    <property type="entry name" value="Intergrase catalytic core"/>
    <property type="match status" value="1"/>
</dbReference>
<dbReference type="EMBL" id="WHJF01000020">
    <property type="protein sequence ID" value="NHZ62595.1"/>
    <property type="molecule type" value="Genomic_DNA"/>
</dbReference>
<evidence type="ECO:0000256" key="4">
    <source>
        <dbReference type="PROSITE-ProRule" id="PRU01248"/>
    </source>
</evidence>
<dbReference type="PROSITE" id="PS51900">
    <property type="entry name" value="CB"/>
    <property type="match status" value="1"/>
</dbReference>
<feature type="domain" description="Tyr recombinase" evidence="5">
    <location>
        <begin position="230"/>
        <end position="409"/>
    </location>
</feature>
<dbReference type="InterPro" id="IPR010998">
    <property type="entry name" value="Integrase_recombinase_N"/>
</dbReference>
<evidence type="ECO:0000313" key="7">
    <source>
        <dbReference type="EMBL" id="NHZ62595.1"/>
    </source>
</evidence>
<dbReference type="InterPro" id="IPR011010">
    <property type="entry name" value="DNA_brk_join_enz"/>
</dbReference>
<dbReference type="Pfam" id="PF00589">
    <property type="entry name" value="Phage_integrase"/>
    <property type="match status" value="1"/>
</dbReference>
<organism evidence="7 8">
    <name type="scientific">Massilia genomosp. 1</name>
    <dbReference type="NCBI Taxonomy" id="2609280"/>
    <lineage>
        <taxon>Bacteria</taxon>
        <taxon>Pseudomonadati</taxon>
        <taxon>Pseudomonadota</taxon>
        <taxon>Betaproteobacteria</taxon>
        <taxon>Burkholderiales</taxon>
        <taxon>Oxalobacteraceae</taxon>
        <taxon>Telluria group</taxon>
        <taxon>Massilia</taxon>
    </lineage>
</organism>
<dbReference type="SUPFAM" id="SSF56349">
    <property type="entry name" value="DNA breaking-rejoining enzymes"/>
    <property type="match status" value="1"/>
</dbReference>
<keyword evidence="3" id="KW-0233">DNA recombination</keyword>
<sequence length="409" mass="45697">MSTFLNADDIAHLTGRKASAKQIEALRTMRIPFWVNGVGKPVVTIAAVEGRKDDSPGTECLAPKKRRGRRNTRNLNMPPFMHPRVQRSGKIYYYMYTRDKPRKEIALGGDLLLALEKYAQVYATAAPVAGAMFRDVAQRYLVDSLPKLAASSARMYQSDVKHLHEVFCDMQLTAIKPMHIRQFLDRHADKPTTANRCKRVFSTMWNQARGWGYTDLPNPCEGIKGHSLDKRAVYITDAVYSAVYACASAPLQDAMDLAYLTGQRPADTLRMTSHDIIDGHLSVTQEKTKQPLRIVITGRLAELVKRIEARKATHNVVTAALLVNAHGKRLTAPVLRNHFGQAREAAANASPALAADILAFWFYDLRAKAADDTSDERGEQAASDLLGHDSVKTTQRHYLRRGKIVYPTK</sequence>
<evidence type="ECO:0000256" key="1">
    <source>
        <dbReference type="ARBA" id="ARBA00022908"/>
    </source>
</evidence>
<dbReference type="InterPro" id="IPR025319">
    <property type="entry name" value="DUF4224"/>
</dbReference>
<keyword evidence="1" id="KW-0229">DNA integration</keyword>
<keyword evidence="8" id="KW-1185">Reference proteome</keyword>
<evidence type="ECO:0000259" key="5">
    <source>
        <dbReference type="PROSITE" id="PS51898"/>
    </source>
</evidence>
<dbReference type="InterPro" id="IPR044068">
    <property type="entry name" value="CB"/>
</dbReference>
<dbReference type="PROSITE" id="PS51898">
    <property type="entry name" value="TYR_RECOMBINASE"/>
    <property type="match status" value="1"/>
</dbReference>
<reference evidence="7 8" key="1">
    <citation type="submission" date="2019-10" db="EMBL/GenBank/DDBJ databases">
        <title>Taxonomy of Antarctic Massilia spp.: description of Massilia rubra sp. nov., Massilia aquatica sp. nov., Massilia mucilaginosa sp. nov., Massilia frigida sp. nov. isolated from streams, lakes and regoliths.</title>
        <authorList>
            <person name="Holochova P."/>
            <person name="Sedlacek I."/>
            <person name="Kralova S."/>
            <person name="Maslanova I."/>
            <person name="Busse H.-J."/>
            <person name="Stankova E."/>
            <person name="Vrbovska V."/>
            <person name="Kovarovic V."/>
            <person name="Bartak M."/>
            <person name="Svec P."/>
            <person name="Pantucek R."/>
        </authorList>
    </citation>
    <scope>NUCLEOTIDE SEQUENCE [LARGE SCALE GENOMIC DNA]</scope>
    <source>
        <strain evidence="7 8">CCM 8694</strain>
    </source>
</reference>
<dbReference type="Pfam" id="PF13986">
    <property type="entry name" value="DUF4224"/>
    <property type="match status" value="1"/>
</dbReference>
<proteinExistence type="predicted"/>
<accession>A0ABX0MIH4</accession>
<keyword evidence="2 4" id="KW-0238">DNA-binding</keyword>
<dbReference type="InterPro" id="IPR013762">
    <property type="entry name" value="Integrase-like_cat_sf"/>
</dbReference>
<dbReference type="InterPro" id="IPR002104">
    <property type="entry name" value="Integrase_catalytic"/>
</dbReference>